<reference evidence="3" key="1">
    <citation type="submission" date="2021-01" db="EMBL/GenBank/DDBJ databases">
        <authorList>
            <person name="Corre E."/>
            <person name="Pelletier E."/>
            <person name="Niang G."/>
            <person name="Scheremetjew M."/>
            <person name="Finn R."/>
            <person name="Kale V."/>
            <person name="Holt S."/>
            <person name="Cochrane G."/>
            <person name="Meng A."/>
            <person name="Brown T."/>
            <person name="Cohen L."/>
        </authorList>
    </citation>
    <scope>NUCLEOTIDE SEQUENCE</scope>
    <source>
        <strain evidence="3">CCAC1681</strain>
    </source>
</reference>
<dbReference type="PROSITE" id="PS50966">
    <property type="entry name" value="ZF_SWIM"/>
    <property type="match status" value="1"/>
</dbReference>
<dbReference type="InterPro" id="IPR007527">
    <property type="entry name" value="Znf_SWIM"/>
</dbReference>
<accession>A0A7S0D188</accession>
<protein>
    <recommendedName>
        <fullName evidence="2">SWIM-type domain-containing protein</fullName>
    </recommendedName>
</protein>
<name>A0A7S0D188_MICPS</name>
<feature type="domain" description="SWIM-type" evidence="2">
    <location>
        <begin position="97"/>
        <end position="145"/>
    </location>
</feature>
<evidence type="ECO:0000313" key="3">
    <source>
        <dbReference type="EMBL" id="CAD8440410.1"/>
    </source>
</evidence>
<evidence type="ECO:0000256" key="1">
    <source>
        <dbReference type="PROSITE-ProRule" id="PRU00325"/>
    </source>
</evidence>
<dbReference type="EMBL" id="HBEN01007666">
    <property type="protein sequence ID" value="CAD8440410.1"/>
    <property type="molecule type" value="Transcribed_RNA"/>
</dbReference>
<proteinExistence type="predicted"/>
<keyword evidence="1" id="KW-0863">Zinc-finger</keyword>
<keyword evidence="1" id="KW-0479">Metal-binding</keyword>
<dbReference type="GO" id="GO:0000724">
    <property type="term" value="P:double-strand break repair via homologous recombination"/>
    <property type="evidence" value="ECO:0007669"/>
    <property type="project" value="TreeGrafter"/>
</dbReference>
<dbReference type="Pfam" id="PF04434">
    <property type="entry name" value="SWIM"/>
    <property type="match status" value="1"/>
</dbReference>
<dbReference type="PANTHER" id="PTHR28498">
    <property type="entry name" value="ZINC FINGER SWIM DOMAIN-CONTAINING PROTEIN 7"/>
    <property type="match status" value="1"/>
</dbReference>
<sequence>MYAPSAWAATPGTVERTPRAPGLGAAFVPLSATAVADAIFDEIRLSGTETRPPELTDRHLEVLASIFDEKHLGNALELVQSGKVKRLVAHRSRRWCFQVRGRTVNETYLCYPDAFCSCRAFQWDVISRGEKVACKHQLAVKLATAVNVVCDSEVTDLLMAQLLEAYARGGGEKKQNK</sequence>
<organism evidence="3">
    <name type="scientific">Micromonas pusilla</name>
    <name type="common">Picoplanktonic green alga</name>
    <name type="synonym">Chromulina pusilla</name>
    <dbReference type="NCBI Taxonomy" id="38833"/>
    <lineage>
        <taxon>Eukaryota</taxon>
        <taxon>Viridiplantae</taxon>
        <taxon>Chlorophyta</taxon>
        <taxon>Mamiellophyceae</taxon>
        <taxon>Mamiellales</taxon>
        <taxon>Mamiellaceae</taxon>
        <taxon>Micromonas</taxon>
    </lineage>
</organism>
<dbReference type="GO" id="GO:0097196">
    <property type="term" value="C:Shu complex"/>
    <property type="evidence" value="ECO:0007669"/>
    <property type="project" value="TreeGrafter"/>
</dbReference>
<dbReference type="AlphaFoldDB" id="A0A7S0D188"/>
<evidence type="ECO:0000259" key="2">
    <source>
        <dbReference type="PROSITE" id="PS50966"/>
    </source>
</evidence>
<dbReference type="GO" id="GO:0008270">
    <property type="term" value="F:zinc ion binding"/>
    <property type="evidence" value="ECO:0007669"/>
    <property type="project" value="UniProtKB-KW"/>
</dbReference>
<gene>
    <name evidence="3" type="ORF">MSP1401_LOCUS6299</name>
</gene>
<keyword evidence="1" id="KW-0862">Zinc</keyword>
<dbReference type="PANTHER" id="PTHR28498:SF1">
    <property type="entry name" value="ZINC FINGER SWIM DOMAIN-CONTAINING PROTEIN 7"/>
    <property type="match status" value="1"/>
</dbReference>